<feature type="transmembrane region" description="Helical" evidence="7">
    <location>
        <begin position="234"/>
        <end position="254"/>
    </location>
</feature>
<keyword evidence="4 7" id="KW-0472">Membrane</keyword>
<evidence type="ECO:0000256" key="3">
    <source>
        <dbReference type="ARBA" id="ARBA00022989"/>
    </source>
</evidence>
<comment type="subcellular location">
    <subcellularLocation>
        <location evidence="1">Membrane</location>
        <topology evidence="1">Multi-pass membrane protein</topology>
    </subcellularLocation>
</comment>
<keyword evidence="10" id="KW-1185">Reference proteome</keyword>
<dbReference type="PANTHER" id="PTHR33048:SF42">
    <property type="entry name" value="INTEGRAL MEMBRANE PROTEIN"/>
    <property type="match status" value="1"/>
</dbReference>
<proteinExistence type="inferred from homology"/>
<evidence type="ECO:0000259" key="8">
    <source>
        <dbReference type="Pfam" id="PF20684"/>
    </source>
</evidence>
<feature type="transmembrane region" description="Helical" evidence="7">
    <location>
        <begin position="108"/>
        <end position="133"/>
    </location>
</feature>
<dbReference type="PANTHER" id="PTHR33048">
    <property type="entry name" value="PTH11-LIKE INTEGRAL MEMBRANE PROTEIN (AFU_ORTHOLOGUE AFUA_5G11245)"/>
    <property type="match status" value="1"/>
</dbReference>
<accession>A0ABR3XD36</accession>
<dbReference type="Proteomes" id="UP001586593">
    <property type="component" value="Unassembled WGS sequence"/>
</dbReference>
<reference evidence="9 10" key="1">
    <citation type="journal article" date="2024" name="Commun. Biol.">
        <title>Comparative genomic analysis of thermophilic fungi reveals convergent evolutionary adaptations and gene losses.</title>
        <authorList>
            <person name="Steindorff A.S."/>
            <person name="Aguilar-Pontes M.V."/>
            <person name="Robinson A.J."/>
            <person name="Andreopoulos B."/>
            <person name="LaButti K."/>
            <person name="Kuo A."/>
            <person name="Mondo S."/>
            <person name="Riley R."/>
            <person name="Otillar R."/>
            <person name="Haridas S."/>
            <person name="Lipzen A."/>
            <person name="Grimwood J."/>
            <person name="Schmutz J."/>
            <person name="Clum A."/>
            <person name="Reid I.D."/>
            <person name="Moisan M.C."/>
            <person name="Butler G."/>
            <person name="Nguyen T.T.M."/>
            <person name="Dewar K."/>
            <person name="Conant G."/>
            <person name="Drula E."/>
            <person name="Henrissat B."/>
            <person name="Hansel C."/>
            <person name="Singer S."/>
            <person name="Hutchinson M.I."/>
            <person name="de Vries R.P."/>
            <person name="Natvig D.O."/>
            <person name="Powell A.J."/>
            <person name="Tsang A."/>
            <person name="Grigoriev I.V."/>
        </authorList>
    </citation>
    <scope>NUCLEOTIDE SEQUENCE [LARGE SCALE GENOMIC DNA]</scope>
    <source>
        <strain evidence="9 10">ATCC 24622</strain>
    </source>
</reference>
<feature type="compositionally biased region" description="Low complexity" evidence="6">
    <location>
        <begin position="390"/>
        <end position="403"/>
    </location>
</feature>
<dbReference type="InterPro" id="IPR052337">
    <property type="entry name" value="SAT4-like"/>
</dbReference>
<sequence length="466" mass="50127">MSAGCDAIDGAVIGNMTNPGSDTRLNPSPLSSSLPLSASLLPSPLPMTGIGAANSSMSAATPPRFVDNDDYGPQINFTLWFLAALSSLFLALRLYCKAWRHRGLWWDDHVLTAAWVSLVLQCAFVSVCITLGFGRPLDDFNPDNLEPLLIFSNLAGTSSILGALWSKTSFAITVLRISNGWTKRLIWFIMISVNIALGLSIAFTWGGCTPIQKTWKPETPGTCWPKFYLIRYNIFTAAYSGAMDIVLAVIPWRIIWPMTMNKKEKFGVLLAMSMGVFAGVTSMIKISTLPGIGNSSFTDSTTQLVILAAAETAITIMAASIPILRALLLDVGPTRPGPASFYRNPGPNDPYSLSTMTTTTTTTTSTMHFFRGSRPPTIPASVLRSAAGTPIPSGAGPGEAPAGRQRSAFGTLFSRSQGPWPGKDVVDENGYNHDLDLDTLKSDQLDLDDPSRSGRGGESRWFGSKV</sequence>
<evidence type="ECO:0000256" key="5">
    <source>
        <dbReference type="ARBA" id="ARBA00038359"/>
    </source>
</evidence>
<evidence type="ECO:0000313" key="9">
    <source>
        <dbReference type="EMBL" id="KAL1873597.1"/>
    </source>
</evidence>
<organism evidence="9 10">
    <name type="scientific">Phialemonium thermophilum</name>
    <dbReference type="NCBI Taxonomy" id="223376"/>
    <lineage>
        <taxon>Eukaryota</taxon>
        <taxon>Fungi</taxon>
        <taxon>Dikarya</taxon>
        <taxon>Ascomycota</taxon>
        <taxon>Pezizomycotina</taxon>
        <taxon>Sordariomycetes</taxon>
        <taxon>Sordariomycetidae</taxon>
        <taxon>Cephalothecales</taxon>
        <taxon>Cephalothecaceae</taxon>
        <taxon>Phialemonium</taxon>
    </lineage>
</organism>
<name>A0ABR3XD36_9PEZI</name>
<evidence type="ECO:0000256" key="7">
    <source>
        <dbReference type="SAM" id="Phobius"/>
    </source>
</evidence>
<evidence type="ECO:0000256" key="4">
    <source>
        <dbReference type="ARBA" id="ARBA00023136"/>
    </source>
</evidence>
<evidence type="ECO:0000256" key="1">
    <source>
        <dbReference type="ARBA" id="ARBA00004141"/>
    </source>
</evidence>
<dbReference type="EMBL" id="JAZHXJ010000119">
    <property type="protein sequence ID" value="KAL1873597.1"/>
    <property type="molecule type" value="Genomic_DNA"/>
</dbReference>
<feature type="transmembrane region" description="Helical" evidence="7">
    <location>
        <begin position="145"/>
        <end position="165"/>
    </location>
</feature>
<protein>
    <recommendedName>
        <fullName evidence="8">Rhodopsin domain-containing protein</fullName>
    </recommendedName>
</protein>
<gene>
    <name evidence="9" type="ORF">VTK73DRAFT_839</name>
</gene>
<comment type="caution">
    <text evidence="9">The sequence shown here is derived from an EMBL/GenBank/DDBJ whole genome shotgun (WGS) entry which is preliminary data.</text>
</comment>
<keyword evidence="3 7" id="KW-1133">Transmembrane helix</keyword>
<dbReference type="Pfam" id="PF20684">
    <property type="entry name" value="Fung_rhodopsin"/>
    <property type="match status" value="1"/>
</dbReference>
<feature type="region of interest" description="Disordered" evidence="6">
    <location>
        <begin position="379"/>
        <end position="466"/>
    </location>
</feature>
<feature type="domain" description="Rhodopsin" evidence="8">
    <location>
        <begin position="92"/>
        <end position="328"/>
    </location>
</feature>
<keyword evidence="2 7" id="KW-0812">Transmembrane</keyword>
<feature type="transmembrane region" description="Helical" evidence="7">
    <location>
        <begin position="266"/>
        <end position="284"/>
    </location>
</feature>
<feature type="transmembrane region" description="Helical" evidence="7">
    <location>
        <begin position="77"/>
        <end position="96"/>
    </location>
</feature>
<comment type="similarity">
    <text evidence="5">Belongs to the SAT4 family.</text>
</comment>
<feature type="transmembrane region" description="Helical" evidence="7">
    <location>
        <begin position="304"/>
        <end position="328"/>
    </location>
</feature>
<feature type="transmembrane region" description="Helical" evidence="7">
    <location>
        <begin position="185"/>
        <end position="205"/>
    </location>
</feature>
<evidence type="ECO:0000313" key="10">
    <source>
        <dbReference type="Proteomes" id="UP001586593"/>
    </source>
</evidence>
<evidence type="ECO:0000256" key="6">
    <source>
        <dbReference type="SAM" id="MobiDB-lite"/>
    </source>
</evidence>
<dbReference type="InterPro" id="IPR049326">
    <property type="entry name" value="Rhodopsin_dom_fungi"/>
</dbReference>
<evidence type="ECO:0000256" key="2">
    <source>
        <dbReference type="ARBA" id="ARBA00022692"/>
    </source>
</evidence>
<feature type="compositionally biased region" description="Basic and acidic residues" evidence="6">
    <location>
        <begin position="424"/>
        <end position="458"/>
    </location>
</feature>